<comment type="caution">
    <text evidence="2">The sequence shown here is derived from an EMBL/GenBank/DDBJ whole genome shotgun (WGS) entry which is preliminary data.</text>
</comment>
<sequence length="359" mass="37082">MPADAARHLRGDGLTRGAPAIRFRARAAGLLALLLLPFLGACGDLPQPFRGNPGGQAGMLAAPPAYRLAIPDPSGALLPAEASRAFSEALSEALLGAEVPASATATPLPLDWLLTVDAVLEGSTVTPRYQLTDPDGRDQGTAEGARVPAREWSEARPDLLRRVARDAAPRIADLLLRAEAARKGMDPAALAAAGPPRIFVPAVRGAPGDGNAALTARLREALGAQGMVVQDIAQGARFAVTGQVNVVDQPATRTQRVEILWTVSRVDGFDLGRVLQLNEVPMGVLERFWGDVAFAAANEAAGGVRTVVANAGGFPPDPNAPPREAAAPRGQGLSLPADPGALPPPRPESPAAPAEEAPR</sequence>
<accession>A0A840XX40</accession>
<feature type="compositionally biased region" description="Low complexity" evidence="1">
    <location>
        <begin position="322"/>
        <end position="340"/>
    </location>
</feature>
<evidence type="ECO:0008006" key="4">
    <source>
        <dbReference type="Google" id="ProtNLM"/>
    </source>
</evidence>
<organism evidence="2 3">
    <name type="scientific">Neoroseomonas alkaliterrae</name>
    <dbReference type="NCBI Taxonomy" id="1452450"/>
    <lineage>
        <taxon>Bacteria</taxon>
        <taxon>Pseudomonadati</taxon>
        <taxon>Pseudomonadota</taxon>
        <taxon>Alphaproteobacteria</taxon>
        <taxon>Acetobacterales</taxon>
        <taxon>Acetobacteraceae</taxon>
        <taxon>Neoroseomonas</taxon>
    </lineage>
</organism>
<evidence type="ECO:0000313" key="3">
    <source>
        <dbReference type="Proteomes" id="UP000562254"/>
    </source>
</evidence>
<evidence type="ECO:0000256" key="1">
    <source>
        <dbReference type="SAM" id="MobiDB-lite"/>
    </source>
</evidence>
<feature type="compositionally biased region" description="Pro residues" evidence="1">
    <location>
        <begin position="341"/>
        <end position="350"/>
    </location>
</feature>
<dbReference type="AlphaFoldDB" id="A0A840XX40"/>
<gene>
    <name evidence="2" type="ORF">FHS88_000501</name>
</gene>
<dbReference type="EMBL" id="JACIJE010000001">
    <property type="protein sequence ID" value="MBB5688391.1"/>
    <property type="molecule type" value="Genomic_DNA"/>
</dbReference>
<keyword evidence="3" id="KW-1185">Reference proteome</keyword>
<protein>
    <recommendedName>
        <fullName evidence="4">Lipoprotein</fullName>
    </recommendedName>
</protein>
<name>A0A840XX40_9PROT</name>
<evidence type="ECO:0000313" key="2">
    <source>
        <dbReference type="EMBL" id="MBB5688391.1"/>
    </source>
</evidence>
<feature type="region of interest" description="Disordered" evidence="1">
    <location>
        <begin position="312"/>
        <end position="359"/>
    </location>
</feature>
<dbReference type="RefSeq" id="WP_184480946.1">
    <property type="nucleotide sequence ID" value="NZ_JACIJE010000001.1"/>
</dbReference>
<feature type="region of interest" description="Disordered" evidence="1">
    <location>
        <begin position="127"/>
        <end position="150"/>
    </location>
</feature>
<dbReference type="Proteomes" id="UP000562254">
    <property type="component" value="Unassembled WGS sequence"/>
</dbReference>
<proteinExistence type="predicted"/>
<reference evidence="2 3" key="1">
    <citation type="submission" date="2020-08" db="EMBL/GenBank/DDBJ databases">
        <title>Genomic Encyclopedia of Type Strains, Phase IV (KMG-IV): sequencing the most valuable type-strain genomes for metagenomic binning, comparative biology and taxonomic classification.</title>
        <authorList>
            <person name="Goeker M."/>
        </authorList>
    </citation>
    <scope>NUCLEOTIDE SEQUENCE [LARGE SCALE GENOMIC DNA]</scope>
    <source>
        <strain evidence="2 3">DSM 25895</strain>
    </source>
</reference>